<dbReference type="Proteomes" id="UP000482960">
    <property type="component" value="Unassembled WGS sequence"/>
</dbReference>
<reference evidence="2 3" key="1">
    <citation type="submission" date="2020-03" db="EMBL/GenBank/DDBJ databases">
        <title>Whole genome shotgun sequence of Phytohabitans rumicis NBRC 108638.</title>
        <authorList>
            <person name="Komaki H."/>
            <person name="Tamura T."/>
        </authorList>
    </citation>
    <scope>NUCLEOTIDE SEQUENCE [LARGE SCALE GENOMIC DNA]</scope>
    <source>
        <strain evidence="2 3">NBRC 108638</strain>
    </source>
</reference>
<accession>A0A6V8LBZ7</accession>
<dbReference type="AlphaFoldDB" id="A0A6V8LBZ7"/>
<evidence type="ECO:0000256" key="1">
    <source>
        <dbReference type="SAM" id="MobiDB-lite"/>
    </source>
</evidence>
<feature type="region of interest" description="Disordered" evidence="1">
    <location>
        <begin position="1"/>
        <end position="21"/>
    </location>
</feature>
<feature type="compositionally biased region" description="Polar residues" evidence="1">
    <location>
        <begin position="1"/>
        <end position="10"/>
    </location>
</feature>
<reference evidence="2 3" key="2">
    <citation type="submission" date="2020-03" db="EMBL/GenBank/DDBJ databases">
        <authorList>
            <person name="Ichikawa N."/>
            <person name="Kimura A."/>
            <person name="Kitahashi Y."/>
            <person name="Uohara A."/>
        </authorList>
    </citation>
    <scope>NUCLEOTIDE SEQUENCE [LARGE SCALE GENOMIC DNA]</scope>
    <source>
        <strain evidence="2 3">NBRC 108638</strain>
    </source>
</reference>
<gene>
    <name evidence="2" type="ORF">Prum_052190</name>
</gene>
<comment type="caution">
    <text evidence="2">The sequence shown here is derived from an EMBL/GenBank/DDBJ whole genome shotgun (WGS) entry which is preliminary data.</text>
</comment>
<dbReference type="EMBL" id="BLPG01000001">
    <property type="protein sequence ID" value="GFJ91577.1"/>
    <property type="molecule type" value="Genomic_DNA"/>
</dbReference>
<sequence length="102" mass="11180">MTDTSTQAQPDQRAADATPEPVKLSMRKVLAAINDGADDPDTVAELNRGLYRFGAQDPSFELPRSWQRVQRRIGVDPNKLDGVATAEQVNQFAERAGLTVAR</sequence>
<proteinExistence type="predicted"/>
<protein>
    <submittedName>
        <fullName evidence="2">Uncharacterized protein</fullName>
    </submittedName>
</protein>
<evidence type="ECO:0000313" key="3">
    <source>
        <dbReference type="Proteomes" id="UP000482960"/>
    </source>
</evidence>
<keyword evidence="3" id="KW-1185">Reference proteome</keyword>
<dbReference type="RefSeq" id="WP_173078625.1">
    <property type="nucleotide sequence ID" value="NZ_BAABJB010000004.1"/>
</dbReference>
<name>A0A6V8LBZ7_9ACTN</name>
<evidence type="ECO:0000313" key="2">
    <source>
        <dbReference type="EMBL" id="GFJ91577.1"/>
    </source>
</evidence>
<organism evidence="2 3">
    <name type="scientific">Phytohabitans rumicis</name>
    <dbReference type="NCBI Taxonomy" id="1076125"/>
    <lineage>
        <taxon>Bacteria</taxon>
        <taxon>Bacillati</taxon>
        <taxon>Actinomycetota</taxon>
        <taxon>Actinomycetes</taxon>
        <taxon>Micromonosporales</taxon>
        <taxon>Micromonosporaceae</taxon>
    </lineage>
</organism>